<gene>
    <name evidence="5" type="ORF">UX47_C0004G0003</name>
</gene>
<proteinExistence type="predicted"/>
<dbReference type="FunFam" id="3.40.50.300:FF:000032">
    <property type="entry name" value="Export ABC transporter ATP-binding protein"/>
    <property type="match status" value="1"/>
</dbReference>
<dbReference type="InterPro" id="IPR017871">
    <property type="entry name" value="ABC_transporter-like_CS"/>
</dbReference>
<dbReference type="InterPro" id="IPR003439">
    <property type="entry name" value="ABC_transporter-like_ATP-bd"/>
</dbReference>
<dbReference type="SUPFAM" id="SSF52540">
    <property type="entry name" value="P-loop containing nucleoside triphosphate hydrolases"/>
    <property type="match status" value="1"/>
</dbReference>
<dbReference type="EMBL" id="LCMI01000004">
    <property type="protein sequence ID" value="KKU33358.1"/>
    <property type="molecule type" value="Genomic_DNA"/>
</dbReference>
<dbReference type="Proteomes" id="UP000034794">
    <property type="component" value="Unassembled WGS sequence"/>
</dbReference>
<dbReference type="GO" id="GO:0005524">
    <property type="term" value="F:ATP binding"/>
    <property type="evidence" value="ECO:0007669"/>
    <property type="project" value="UniProtKB-KW"/>
</dbReference>
<dbReference type="AlphaFoldDB" id="A0A0G1RTR2"/>
<protein>
    <recommendedName>
        <fullName evidence="4">ABC transporter domain-containing protein</fullName>
    </recommendedName>
</protein>
<dbReference type="GO" id="GO:0098796">
    <property type="term" value="C:membrane protein complex"/>
    <property type="evidence" value="ECO:0007669"/>
    <property type="project" value="UniProtKB-ARBA"/>
</dbReference>
<evidence type="ECO:0000313" key="6">
    <source>
        <dbReference type="Proteomes" id="UP000034794"/>
    </source>
</evidence>
<sequence>MLYAMNKKTDSESIKRIIDIEAVEKSLAPKRPRSHHVVVKAEKVQITFLVGGKHQKILKNVSISLYAGEFVVIYGPSGCGKSTLLHSILGLEKPSKGKIFLRDQDLYKLDDDKRTNFRREKIGMVFQQSNWIKSLNVWENVAYPLLLSGYDEESAKLRSMEVLREVAMDSVATKKPAELSGGQQQRVALARALSTDPWIIMADEPTGNLDTASSTEIVTILARLNREHGRTVIMVTHDMNFLPLATRRVGIVDGEIVDDDHD</sequence>
<feature type="domain" description="ABC transporter" evidence="4">
    <location>
        <begin position="39"/>
        <end position="262"/>
    </location>
</feature>
<reference evidence="5 6" key="1">
    <citation type="journal article" date="2015" name="Nature">
        <title>rRNA introns, odd ribosomes, and small enigmatic genomes across a large radiation of phyla.</title>
        <authorList>
            <person name="Brown C.T."/>
            <person name="Hug L.A."/>
            <person name="Thomas B.C."/>
            <person name="Sharon I."/>
            <person name="Castelle C.J."/>
            <person name="Singh A."/>
            <person name="Wilkins M.J."/>
            <person name="Williams K.H."/>
            <person name="Banfield J.F."/>
        </authorList>
    </citation>
    <scope>NUCLEOTIDE SEQUENCE [LARGE SCALE GENOMIC DNA]</scope>
</reference>
<dbReference type="PROSITE" id="PS50893">
    <property type="entry name" value="ABC_TRANSPORTER_2"/>
    <property type="match status" value="1"/>
</dbReference>
<dbReference type="InterPro" id="IPR017911">
    <property type="entry name" value="MacB-like_ATP-bd"/>
</dbReference>
<dbReference type="InterPro" id="IPR003593">
    <property type="entry name" value="AAA+_ATPase"/>
</dbReference>
<evidence type="ECO:0000256" key="1">
    <source>
        <dbReference type="ARBA" id="ARBA00022448"/>
    </source>
</evidence>
<dbReference type="InterPro" id="IPR027417">
    <property type="entry name" value="P-loop_NTPase"/>
</dbReference>
<dbReference type="CDD" id="cd03255">
    <property type="entry name" value="ABC_MJ0796_LolCDE_FtsE"/>
    <property type="match status" value="1"/>
</dbReference>
<accession>A0A0G1RTR2</accession>
<dbReference type="GO" id="GO:0016887">
    <property type="term" value="F:ATP hydrolysis activity"/>
    <property type="evidence" value="ECO:0007669"/>
    <property type="project" value="InterPro"/>
</dbReference>
<comment type="caution">
    <text evidence="5">The sequence shown here is derived from an EMBL/GenBank/DDBJ whole genome shotgun (WGS) entry which is preliminary data.</text>
</comment>
<dbReference type="InterPro" id="IPR015854">
    <property type="entry name" value="ABC_transpr_LolD-like"/>
</dbReference>
<organism evidence="5 6">
    <name type="scientific">Candidatus Collierbacteria bacterium GW2011_GWA2_46_26</name>
    <dbReference type="NCBI Taxonomy" id="1618381"/>
    <lineage>
        <taxon>Bacteria</taxon>
        <taxon>Candidatus Collieribacteriota</taxon>
    </lineage>
</organism>
<evidence type="ECO:0000256" key="2">
    <source>
        <dbReference type="ARBA" id="ARBA00022741"/>
    </source>
</evidence>
<dbReference type="SMART" id="SM00382">
    <property type="entry name" value="AAA"/>
    <property type="match status" value="1"/>
</dbReference>
<keyword evidence="3" id="KW-0067">ATP-binding</keyword>
<dbReference type="PROSITE" id="PS00211">
    <property type="entry name" value="ABC_TRANSPORTER_1"/>
    <property type="match status" value="1"/>
</dbReference>
<dbReference type="Pfam" id="PF00005">
    <property type="entry name" value="ABC_tran"/>
    <property type="match status" value="1"/>
</dbReference>
<keyword evidence="2" id="KW-0547">Nucleotide-binding</keyword>
<name>A0A0G1RTR2_9BACT</name>
<evidence type="ECO:0000256" key="3">
    <source>
        <dbReference type="ARBA" id="ARBA00022840"/>
    </source>
</evidence>
<dbReference type="GO" id="GO:0022857">
    <property type="term" value="F:transmembrane transporter activity"/>
    <property type="evidence" value="ECO:0007669"/>
    <property type="project" value="TreeGrafter"/>
</dbReference>
<keyword evidence="1" id="KW-0813">Transport</keyword>
<evidence type="ECO:0000313" key="5">
    <source>
        <dbReference type="EMBL" id="KKU33358.1"/>
    </source>
</evidence>
<evidence type="ECO:0000259" key="4">
    <source>
        <dbReference type="PROSITE" id="PS50893"/>
    </source>
</evidence>
<dbReference type="Gene3D" id="3.40.50.300">
    <property type="entry name" value="P-loop containing nucleotide triphosphate hydrolases"/>
    <property type="match status" value="1"/>
</dbReference>
<dbReference type="PANTHER" id="PTHR24220">
    <property type="entry name" value="IMPORT ATP-BINDING PROTEIN"/>
    <property type="match status" value="1"/>
</dbReference>
<dbReference type="GO" id="GO:0005886">
    <property type="term" value="C:plasma membrane"/>
    <property type="evidence" value="ECO:0007669"/>
    <property type="project" value="TreeGrafter"/>
</dbReference>